<protein>
    <recommendedName>
        <fullName evidence="3">Sulfotransferase family protein</fullName>
    </recommendedName>
</protein>
<sequence>MPRILLHPGFHKTGTSSLQRGAAELQRALRPHLRLMFTHDLIEATRMAKRFSAYGDQSDLRRFAESFTAAIRQSDPTDPRALMITSEDLCGYIPGNHGVTTYAAAAPLMNVATAVLAAHFGPAAPIGVLFTTRAPRDWQRSVWWQNLRALRLTEDFETYRTHLSGAADLDSIVDDVDARIRHRATVLDAPIEETGTDPLGPLGIALDHLEVPRDGLAPLPAHNVQPDGAAEELLALNRSALSDAELAEAKRTVLKRYRAAGATRQPRATPA</sequence>
<comment type="caution">
    <text evidence="1">The sequence shown here is derived from an EMBL/GenBank/DDBJ whole genome shotgun (WGS) entry which is preliminary data.</text>
</comment>
<gene>
    <name evidence="1" type="ORF">XM53_04365</name>
</gene>
<keyword evidence="2" id="KW-1185">Reference proteome</keyword>
<organism evidence="1 2">
    <name type="scientific">Roseovarius atlanticus</name>
    <dbReference type="NCBI Taxonomy" id="1641875"/>
    <lineage>
        <taxon>Bacteria</taxon>
        <taxon>Pseudomonadati</taxon>
        <taxon>Pseudomonadota</taxon>
        <taxon>Alphaproteobacteria</taxon>
        <taxon>Rhodobacterales</taxon>
        <taxon>Roseobacteraceae</taxon>
        <taxon>Roseovarius</taxon>
    </lineage>
</organism>
<dbReference type="EMBL" id="LAXJ01000003">
    <property type="protein sequence ID" value="KRS13809.1"/>
    <property type="molecule type" value="Genomic_DNA"/>
</dbReference>
<dbReference type="PATRIC" id="fig|1641875.4.peg.2884"/>
<name>A0A0T5NY89_9RHOB</name>
<dbReference type="Proteomes" id="UP000051295">
    <property type="component" value="Unassembled WGS sequence"/>
</dbReference>
<dbReference type="OrthoDB" id="7705857at2"/>
<dbReference type="RefSeq" id="WP_057790673.1">
    <property type="nucleotide sequence ID" value="NZ_LAXJ01000003.1"/>
</dbReference>
<dbReference type="AlphaFoldDB" id="A0A0T5NY89"/>
<evidence type="ECO:0000313" key="2">
    <source>
        <dbReference type="Proteomes" id="UP000051295"/>
    </source>
</evidence>
<evidence type="ECO:0008006" key="3">
    <source>
        <dbReference type="Google" id="ProtNLM"/>
    </source>
</evidence>
<dbReference type="STRING" id="1641875.XM53_04365"/>
<proteinExistence type="predicted"/>
<accession>A0A0T5NY89</accession>
<evidence type="ECO:0000313" key="1">
    <source>
        <dbReference type="EMBL" id="KRS13809.1"/>
    </source>
</evidence>
<reference evidence="1 2" key="1">
    <citation type="submission" date="2015-04" db="EMBL/GenBank/DDBJ databases">
        <title>The draft genome sequence of Roseovarius sp.R12b.</title>
        <authorList>
            <person name="Li G."/>
            <person name="Lai Q."/>
            <person name="Shao Z."/>
            <person name="Yan P."/>
        </authorList>
    </citation>
    <scope>NUCLEOTIDE SEQUENCE [LARGE SCALE GENOMIC DNA]</scope>
    <source>
        <strain evidence="1 2">R12B</strain>
    </source>
</reference>